<gene>
    <name evidence="1" type="ORF">PAXRUDRAFT_808403</name>
</gene>
<protein>
    <submittedName>
        <fullName evidence="1">Uncharacterized protein</fullName>
    </submittedName>
</protein>
<dbReference type="AlphaFoldDB" id="A0A0D0D049"/>
<evidence type="ECO:0000313" key="1">
    <source>
        <dbReference type="EMBL" id="KIK81318.1"/>
    </source>
</evidence>
<organism evidence="1 2">
    <name type="scientific">Paxillus rubicundulus Ve08.2h10</name>
    <dbReference type="NCBI Taxonomy" id="930991"/>
    <lineage>
        <taxon>Eukaryota</taxon>
        <taxon>Fungi</taxon>
        <taxon>Dikarya</taxon>
        <taxon>Basidiomycota</taxon>
        <taxon>Agaricomycotina</taxon>
        <taxon>Agaricomycetes</taxon>
        <taxon>Agaricomycetidae</taxon>
        <taxon>Boletales</taxon>
        <taxon>Paxilineae</taxon>
        <taxon>Paxillaceae</taxon>
        <taxon>Paxillus</taxon>
    </lineage>
</organism>
<dbReference type="EMBL" id="KN825821">
    <property type="protein sequence ID" value="KIK81318.1"/>
    <property type="molecule type" value="Genomic_DNA"/>
</dbReference>
<sequence length="86" mass="9602">MRVILDPTSNSTWGPAPSTFPGSCSKLSAWVPLAALTKTSHHILESFNSDRVLRAYNLQRRGHNNVPSSWGRFRIPVELELISSIQ</sequence>
<dbReference type="InParanoid" id="A0A0D0D049"/>
<name>A0A0D0D049_9AGAM</name>
<proteinExistence type="predicted"/>
<dbReference type="Proteomes" id="UP000054538">
    <property type="component" value="Unassembled WGS sequence"/>
</dbReference>
<keyword evidence="2" id="KW-1185">Reference proteome</keyword>
<dbReference type="HOGENOM" id="CLU_2498545_0_0_1"/>
<reference evidence="1 2" key="1">
    <citation type="submission" date="2014-04" db="EMBL/GenBank/DDBJ databases">
        <authorList>
            <consortium name="DOE Joint Genome Institute"/>
            <person name="Kuo A."/>
            <person name="Kohler A."/>
            <person name="Jargeat P."/>
            <person name="Nagy L.G."/>
            <person name="Floudas D."/>
            <person name="Copeland A."/>
            <person name="Barry K.W."/>
            <person name="Cichocki N."/>
            <person name="Veneault-Fourrey C."/>
            <person name="LaButti K."/>
            <person name="Lindquist E.A."/>
            <person name="Lipzen A."/>
            <person name="Lundell T."/>
            <person name="Morin E."/>
            <person name="Murat C."/>
            <person name="Sun H."/>
            <person name="Tunlid A."/>
            <person name="Henrissat B."/>
            <person name="Grigoriev I.V."/>
            <person name="Hibbett D.S."/>
            <person name="Martin F."/>
            <person name="Nordberg H.P."/>
            <person name="Cantor M.N."/>
            <person name="Hua S.X."/>
        </authorList>
    </citation>
    <scope>NUCLEOTIDE SEQUENCE [LARGE SCALE GENOMIC DNA]</scope>
    <source>
        <strain evidence="1 2">Ve08.2h10</strain>
    </source>
</reference>
<evidence type="ECO:0000313" key="2">
    <source>
        <dbReference type="Proteomes" id="UP000054538"/>
    </source>
</evidence>
<reference evidence="2" key="2">
    <citation type="submission" date="2015-01" db="EMBL/GenBank/DDBJ databases">
        <title>Evolutionary Origins and Diversification of the Mycorrhizal Mutualists.</title>
        <authorList>
            <consortium name="DOE Joint Genome Institute"/>
            <consortium name="Mycorrhizal Genomics Consortium"/>
            <person name="Kohler A."/>
            <person name="Kuo A."/>
            <person name="Nagy L.G."/>
            <person name="Floudas D."/>
            <person name="Copeland A."/>
            <person name="Barry K.W."/>
            <person name="Cichocki N."/>
            <person name="Veneault-Fourrey C."/>
            <person name="LaButti K."/>
            <person name="Lindquist E.A."/>
            <person name="Lipzen A."/>
            <person name="Lundell T."/>
            <person name="Morin E."/>
            <person name="Murat C."/>
            <person name="Riley R."/>
            <person name="Ohm R."/>
            <person name="Sun H."/>
            <person name="Tunlid A."/>
            <person name="Henrissat B."/>
            <person name="Grigoriev I.V."/>
            <person name="Hibbett D.S."/>
            <person name="Martin F."/>
        </authorList>
    </citation>
    <scope>NUCLEOTIDE SEQUENCE [LARGE SCALE GENOMIC DNA]</scope>
    <source>
        <strain evidence="2">Ve08.2h10</strain>
    </source>
</reference>
<accession>A0A0D0D049</accession>